<accession>A0A1I4YHJ2</accession>
<dbReference type="InterPro" id="IPR000847">
    <property type="entry name" value="LysR_HTH_N"/>
</dbReference>
<evidence type="ECO:0000256" key="3">
    <source>
        <dbReference type="ARBA" id="ARBA00023125"/>
    </source>
</evidence>
<dbReference type="Pfam" id="PF03466">
    <property type="entry name" value="LysR_substrate"/>
    <property type="match status" value="1"/>
</dbReference>
<dbReference type="InterPro" id="IPR005119">
    <property type="entry name" value="LysR_subst-bd"/>
</dbReference>
<keyword evidence="2" id="KW-0805">Transcription regulation</keyword>
<dbReference type="PANTHER" id="PTHR30419:SF2">
    <property type="entry name" value="LYSR FAMILY TRANSCRIPTIONAL REGULATOR"/>
    <property type="match status" value="1"/>
</dbReference>
<evidence type="ECO:0000313" key="7">
    <source>
        <dbReference type="Proteomes" id="UP000242869"/>
    </source>
</evidence>
<keyword evidence="7" id="KW-1185">Reference proteome</keyword>
<evidence type="ECO:0000256" key="1">
    <source>
        <dbReference type="ARBA" id="ARBA00009437"/>
    </source>
</evidence>
<gene>
    <name evidence="6" type="ORF">SAMN05660284_01323</name>
</gene>
<proteinExistence type="inferred from homology"/>
<keyword evidence="4" id="KW-0804">Transcription</keyword>
<dbReference type="AlphaFoldDB" id="A0A1I4YHJ2"/>
<dbReference type="InterPro" id="IPR036390">
    <property type="entry name" value="WH_DNA-bd_sf"/>
</dbReference>
<evidence type="ECO:0000256" key="2">
    <source>
        <dbReference type="ARBA" id="ARBA00023015"/>
    </source>
</evidence>
<dbReference type="SUPFAM" id="SSF53850">
    <property type="entry name" value="Periplasmic binding protein-like II"/>
    <property type="match status" value="1"/>
</dbReference>
<protein>
    <submittedName>
        <fullName evidence="6">DNA-binding transcriptional regulator, LysR family</fullName>
    </submittedName>
</protein>
<sequence length="260" mass="28995">MEQTIGCALFLRLPRGLELTPAGKELLKHARSIMDAINSMADEMSDFASGVRGRIRIWANTSAVIQYLPHDLANFSNKNPNIGISLEEKMDEEIVAAINEGKADIGILTDNTSTPGIDKFFYRHDQLVVLVPKDHPLAFRSSIEFLETLDYDFVGLNQGSSLLRRLMDVSTALGRSIRIRIQVRSFDAACRMIRAGFGIGILPEGAIQSEIMDKKLNAVPLVDTWGRRTLWLGVKEGTMLQPETKKLLLHLSRESPLDSF</sequence>
<keyword evidence="3 6" id="KW-0238">DNA-binding</keyword>
<organism evidence="6 7">
    <name type="scientific">Formivibrio citricus</name>
    <dbReference type="NCBI Taxonomy" id="83765"/>
    <lineage>
        <taxon>Bacteria</taxon>
        <taxon>Pseudomonadati</taxon>
        <taxon>Pseudomonadota</taxon>
        <taxon>Betaproteobacteria</taxon>
        <taxon>Neisseriales</taxon>
        <taxon>Chitinibacteraceae</taxon>
        <taxon>Formivibrio</taxon>
    </lineage>
</organism>
<dbReference type="EMBL" id="FOVE01000008">
    <property type="protein sequence ID" value="SFN37477.1"/>
    <property type="molecule type" value="Genomic_DNA"/>
</dbReference>
<feature type="domain" description="HTH lysR-type" evidence="5">
    <location>
        <begin position="1"/>
        <end position="20"/>
    </location>
</feature>
<dbReference type="InterPro" id="IPR050950">
    <property type="entry name" value="HTH-type_LysR_regulators"/>
</dbReference>
<dbReference type="SUPFAM" id="SSF46785">
    <property type="entry name" value="Winged helix' DNA-binding domain"/>
    <property type="match status" value="1"/>
</dbReference>
<reference evidence="7" key="1">
    <citation type="submission" date="2016-10" db="EMBL/GenBank/DDBJ databases">
        <authorList>
            <person name="Varghese N."/>
            <person name="Submissions S."/>
        </authorList>
    </citation>
    <scope>NUCLEOTIDE SEQUENCE [LARGE SCALE GENOMIC DNA]</scope>
    <source>
        <strain evidence="7">DSM 6150</strain>
    </source>
</reference>
<dbReference type="PROSITE" id="PS50931">
    <property type="entry name" value="HTH_LYSR"/>
    <property type="match status" value="1"/>
</dbReference>
<evidence type="ECO:0000259" key="5">
    <source>
        <dbReference type="PROSITE" id="PS50931"/>
    </source>
</evidence>
<dbReference type="Gene3D" id="1.10.10.10">
    <property type="entry name" value="Winged helix-like DNA-binding domain superfamily/Winged helix DNA-binding domain"/>
    <property type="match status" value="1"/>
</dbReference>
<dbReference type="PANTHER" id="PTHR30419">
    <property type="entry name" value="HTH-TYPE TRANSCRIPTIONAL REGULATOR YBHD"/>
    <property type="match status" value="1"/>
</dbReference>
<dbReference type="CDD" id="cd08421">
    <property type="entry name" value="PBP2_LTTR_like_1"/>
    <property type="match status" value="1"/>
</dbReference>
<dbReference type="Proteomes" id="UP000242869">
    <property type="component" value="Unassembled WGS sequence"/>
</dbReference>
<dbReference type="InterPro" id="IPR036388">
    <property type="entry name" value="WH-like_DNA-bd_sf"/>
</dbReference>
<dbReference type="STRING" id="83765.SAMN05660284_01323"/>
<dbReference type="GO" id="GO:0003700">
    <property type="term" value="F:DNA-binding transcription factor activity"/>
    <property type="evidence" value="ECO:0007669"/>
    <property type="project" value="InterPro"/>
</dbReference>
<dbReference type="GO" id="GO:0003677">
    <property type="term" value="F:DNA binding"/>
    <property type="evidence" value="ECO:0007669"/>
    <property type="project" value="UniProtKB-KW"/>
</dbReference>
<dbReference type="GO" id="GO:0005829">
    <property type="term" value="C:cytosol"/>
    <property type="evidence" value="ECO:0007669"/>
    <property type="project" value="TreeGrafter"/>
</dbReference>
<name>A0A1I4YHJ2_9NEIS</name>
<dbReference type="Gene3D" id="3.40.190.290">
    <property type="match status" value="1"/>
</dbReference>
<evidence type="ECO:0000313" key="6">
    <source>
        <dbReference type="EMBL" id="SFN37477.1"/>
    </source>
</evidence>
<evidence type="ECO:0000256" key="4">
    <source>
        <dbReference type="ARBA" id="ARBA00023163"/>
    </source>
</evidence>
<comment type="similarity">
    <text evidence="1">Belongs to the LysR transcriptional regulatory family.</text>
</comment>